<reference evidence="1 2" key="1">
    <citation type="submission" date="2024-06" db="EMBL/GenBank/DDBJ databases">
        <title>A chromosome level genome sequence of Diviner's sage (Salvia divinorum).</title>
        <authorList>
            <person name="Ford S.A."/>
            <person name="Ro D.-K."/>
            <person name="Ness R.W."/>
            <person name="Phillips M.A."/>
        </authorList>
    </citation>
    <scope>NUCLEOTIDE SEQUENCE [LARGE SCALE GENOMIC DNA]</scope>
    <source>
        <strain evidence="1">SAF-2024a</strain>
        <tissue evidence="1">Leaf</tissue>
    </source>
</reference>
<dbReference type="AlphaFoldDB" id="A0ABD1I7B4"/>
<dbReference type="EMBL" id="JBEAFC010000003">
    <property type="protein sequence ID" value="KAL1563804.1"/>
    <property type="molecule type" value="Genomic_DNA"/>
</dbReference>
<dbReference type="PANTHER" id="PTHR35101">
    <property type="entry name" value="OS02G0162600 PROTEIN"/>
    <property type="match status" value="1"/>
</dbReference>
<sequence>MAKIPKLRFTTEVAPPKFISIARRPLIKIMDTIDEDKTYGYGCASSSKNDANIDHQRYLLQASPFE</sequence>
<keyword evidence="2" id="KW-1185">Reference proteome</keyword>
<comment type="caution">
    <text evidence="1">The sequence shown here is derived from an EMBL/GenBank/DDBJ whole genome shotgun (WGS) entry which is preliminary data.</text>
</comment>
<name>A0ABD1I7B4_SALDI</name>
<accession>A0ABD1I7B4</accession>
<evidence type="ECO:0000313" key="2">
    <source>
        <dbReference type="Proteomes" id="UP001567538"/>
    </source>
</evidence>
<protein>
    <submittedName>
        <fullName evidence="1">Uncharacterized protein</fullName>
    </submittedName>
</protein>
<evidence type="ECO:0000313" key="1">
    <source>
        <dbReference type="EMBL" id="KAL1563804.1"/>
    </source>
</evidence>
<proteinExistence type="predicted"/>
<dbReference type="Proteomes" id="UP001567538">
    <property type="component" value="Unassembled WGS sequence"/>
</dbReference>
<organism evidence="1 2">
    <name type="scientific">Salvia divinorum</name>
    <name type="common">Maria pastora</name>
    <name type="synonym">Diviner's sage</name>
    <dbReference type="NCBI Taxonomy" id="28513"/>
    <lineage>
        <taxon>Eukaryota</taxon>
        <taxon>Viridiplantae</taxon>
        <taxon>Streptophyta</taxon>
        <taxon>Embryophyta</taxon>
        <taxon>Tracheophyta</taxon>
        <taxon>Spermatophyta</taxon>
        <taxon>Magnoliopsida</taxon>
        <taxon>eudicotyledons</taxon>
        <taxon>Gunneridae</taxon>
        <taxon>Pentapetalae</taxon>
        <taxon>asterids</taxon>
        <taxon>lamiids</taxon>
        <taxon>Lamiales</taxon>
        <taxon>Lamiaceae</taxon>
        <taxon>Nepetoideae</taxon>
        <taxon>Mentheae</taxon>
        <taxon>Salviinae</taxon>
        <taxon>Salvia</taxon>
        <taxon>Salvia subgen. Calosphace</taxon>
    </lineage>
</organism>
<dbReference type="PANTHER" id="PTHR35101:SF14">
    <property type="entry name" value="SULFOTRANSFERASE"/>
    <property type="match status" value="1"/>
</dbReference>
<gene>
    <name evidence="1" type="ORF">AAHA92_06228</name>
</gene>